<evidence type="ECO:0000256" key="1">
    <source>
        <dbReference type="SAM" id="MobiDB-lite"/>
    </source>
</evidence>
<feature type="region of interest" description="Disordered" evidence="1">
    <location>
        <begin position="1"/>
        <end position="27"/>
    </location>
</feature>
<gene>
    <name evidence="2" type="ORF">CYMTET_33136</name>
</gene>
<evidence type="ECO:0000313" key="3">
    <source>
        <dbReference type="Proteomes" id="UP001190700"/>
    </source>
</evidence>
<feature type="region of interest" description="Disordered" evidence="1">
    <location>
        <begin position="303"/>
        <end position="329"/>
    </location>
</feature>
<dbReference type="Proteomes" id="UP001190700">
    <property type="component" value="Unassembled WGS sequence"/>
</dbReference>
<organism evidence="2 3">
    <name type="scientific">Cymbomonas tetramitiformis</name>
    <dbReference type="NCBI Taxonomy" id="36881"/>
    <lineage>
        <taxon>Eukaryota</taxon>
        <taxon>Viridiplantae</taxon>
        <taxon>Chlorophyta</taxon>
        <taxon>Pyramimonadophyceae</taxon>
        <taxon>Pyramimonadales</taxon>
        <taxon>Pyramimonadaceae</taxon>
        <taxon>Cymbomonas</taxon>
    </lineage>
</organism>
<comment type="caution">
    <text evidence="2">The sequence shown here is derived from an EMBL/GenBank/DDBJ whole genome shotgun (WGS) entry which is preliminary data.</text>
</comment>
<feature type="non-terminal residue" evidence="2">
    <location>
        <position position="329"/>
    </location>
</feature>
<accession>A0AAE0FDV0</accession>
<evidence type="ECO:0000313" key="2">
    <source>
        <dbReference type="EMBL" id="KAK3257789.1"/>
    </source>
</evidence>
<sequence>MSVPPAALSGTADLPKPRVALSSSAPSGVKHNLLQEQLKSAATGGANAPRFAATSLQAKAVEQAVFKKEHWLHHLKSELTDLERKLRHPLPGHGHESHPGLRSSARPPPSGSQSLPSSPPTAREAAPSRASEGRQLESQSGRPPESRGSGRESGRDRGSSRERGLPASMTVSTLYRQMDNLWQVLAGDGASMSSLKGHNVSDWFRMLEGKASEIRRELQSTSEVANSAEEAVAAMKLQLQSRDFTLDDVNQQVVDLQVTVNMQQRSIEDLEEKLSATEKDNAELLDNQEEASKRNDQLFIELHEQREKMEQEAKRHQEEQLDAGQIIHE</sequence>
<feature type="compositionally biased region" description="Basic and acidic residues" evidence="1">
    <location>
        <begin position="144"/>
        <end position="164"/>
    </location>
</feature>
<name>A0AAE0FDV0_9CHLO</name>
<feature type="region of interest" description="Disordered" evidence="1">
    <location>
        <begin position="87"/>
        <end position="168"/>
    </location>
</feature>
<proteinExistence type="predicted"/>
<reference evidence="2 3" key="1">
    <citation type="journal article" date="2015" name="Genome Biol. Evol.">
        <title>Comparative Genomics of a Bacterivorous Green Alga Reveals Evolutionary Causalities and Consequences of Phago-Mixotrophic Mode of Nutrition.</title>
        <authorList>
            <person name="Burns J.A."/>
            <person name="Paasch A."/>
            <person name="Narechania A."/>
            <person name="Kim E."/>
        </authorList>
    </citation>
    <scope>NUCLEOTIDE SEQUENCE [LARGE SCALE GENOMIC DNA]</scope>
    <source>
        <strain evidence="2 3">PLY_AMNH</strain>
    </source>
</reference>
<protein>
    <submittedName>
        <fullName evidence="2">Uncharacterized protein</fullName>
    </submittedName>
</protein>
<dbReference type="EMBL" id="LGRX02020111">
    <property type="protein sequence ID" value="KAK3257789.1"/>
    <property type="molecule type" value="Genomic_DNA"/>
</dbReference>
<dbReference type="AlphaFoldDB" id="A0AAE0FDV0"/>
<feature type="compositionally biased region" description="Basic and acidic residues" evidence="1">
    <location>
        <begin position="303"/>
        <end position="319"/>
    </location>
</feature>
<keyword evidence="3" id="KW-1185">Reference proteome</keyword>